<accession>A0A3S9PGL0</accession>
<dbReference type="AlphaFoldDB" id="A0A3S9PGL0"/>
<dbReference type="EMBL" id="CP034587">
    <property type="protein sequence ID" value="AZQ71455.1"/>
    <property type="molecule type" value="Genomic_DNA"/>
</dbReference>
<organism evidence="1 2">
    <name type="scientific">Streptomyces luteoverticillatus</name>
    <name type="common">Streptoverticillium luteoverticillatus</name>
    <dbReference type="NCBI Taxonomy" id="66425"/>
    <lineage>
        <taxon>Bacteria</taxon>
        <taxon>Bacillati</taxon>
        <taxon>Actinomycetota</taxon>
        <taxon>Actinomycetes</taxon>
        <taxon>Kitasatosporales</taxon>
        <taxon>Streptomycetaceae</taxon>
        <taxon>Streptomyces</taxon>
    </lineage>
</organism>
<proteinExistence type="predicted"/>
<keyword evidence="2" id="KW-1185">Reference proteome</keyword>
<sequence length="1185" mass="128322">MADRDDTLIVPVTVDALVVNQTLRQQPDGGFRRWQPNFNLLRHNRTPEPDPFTNEVPWSADGKDDTEYKKYDGVYVRWELPEALRRGAARTAGGRTEFPLVPNRWLVVRYVKDQPQRLAAWVVESDFLDPEKGTSRFVHPFKAGVQDPSVTPFRSTVITTKAGRALDIGPGPDGAAWSEPAGSDASRKELFLTAVGPGLMTFHAYQPYHENVFSLHDPLTGIDKADAVDYQVVGWYSDPEQEELRRLLTPKDATVAGVLAGLGWTVDGGLPDGWTPGSTTYSGRVAGVAWDRNGGIPASDRPDKSGVTIAVGSSADEAHTAMTALAHAALPEDSGNALAPTDHALLHALSSGLTDTLDGPDGEIRTAQELHKGWFGQVPGGYVWRLADATGQGNASGDPKSVTWSGAAPEQERWLAGLNALQDAHDKKARELAYLQQRLYALWFTHGLPIIPRQYTREQLRAEIDPANPQGLAAEVARRQTELAEAERAVTAYKATPPAGCELRREALPPFWQVTDPSVVLAGTKGHTAAHAALSGGAKAGLPVRLPGQITGGVPVGGALPAPFAGLKADGLPPVVAALLGEFLDQLGRNALPQWRQPWKPLLYQWQVRHWNVPYGNWEFDGTRYQWQRGEADKDHTLDVTGRRFLVPLLQQTLGGGLDRHGAGDAAEDAGDLDLLSQKLDGLTDRFAGRDKAPNLSPPGAIGDLVGDARGHLAHRGPLPVPFEGWQPSGFSQIRAGQFAMAALSVVDEFGQALDVLLPGDADYLRPVVGDSLLPGEKHAEDVLTERFVQLPPRLLQPARLRFDFVDERQDDKLVDLEAGTTPVCAWIIPSYVDRSLLCYAPDGTPLGELRLKLRADASSPDGVGTVLGWDALPDSSVRTLDDLATARPQLYAFLRELVAKGPDAFADLLSTVDRALTGIDPGNPYGDEVLGALLGRPLALVRARLGFELEGPPVADPGWQYALDWRTPLEWDAHGTTGQDVPDQIAHVAYRWPVRLGNAGQQGDGLIGYFTETDYSAFHAVATPDTETPTGYVSEIGEANWPRLAADSKEHTHLTLLLDPQAAVHATTDLLPVTDLRLPARFTRNAMAALKPALRLSPVLTTARKLPATAPAGTPEPLALPYPASPQGTWDWAELDLPDGETTARWEHRPIVQTDQHARLDEDGPVVRTGFLRLTNPFDGGAAQ</sequence>
<protein>
    <submittedName>
        <fullName evidence="1">Uncharacterized protein</fullName>
    </submittedName>
</protein>
<gene>
    <name evidence="1" type="ORF">EKH77_09775</name>
</gene>
<reference evidence="1 2" key="1">
    <citation type="submission" date="2018-12" db="EMBL/GenBank/DDBJ databases">
        <title>The whole draft genome of Streptomyce luteoverticillatus CGMCC 15060.</title>
        <authorList>
            <person name="Feng Z."/>
            <person name="Chen G."/>
            <person name="Zhang J."/>
            <person name="Zhu H."/>
            <person name="Yu X."/>
            <person name="Zhang W."/>
            <person name="Zhang X."/>
        </authorList>
    </citation>
    <scope>NUCLEOTIDE SEQUENCE [LARGE SCALE GENOMIC DNA]</scope>
    <source>
        <strain evidence="1 2">CGMCC 15060</strain>
    </source>
</reference>
<evidence type="ECO:0000313" key="2">
    <source>
        <dbReference type="Proteomes" id="UP000267900"/>
    </source>
</evidence>
<dbReference type="Proteomes" id="UP000267900">
    <property type="component" value="Chromosome"/>
</dbReference>
<dbReference type="RefSeq" id="WP_126914011.1">
    <property type="nucleotide sequence ID" value="NZ_CP034587.1"/>
</dbReference>
<evidence type="ECO:0000313" key="1">
    <source>
        <dbReference type="EMBL" id="AZQ71455.1"/>
    </source>
</evidence>
<name>A0A3S9PGL0_STRLT</name>
<dbReference type="OrthoDB" id="6091628at2"/>